<feature type="compositionally biased region" description="Basic and acidic residues" evidence="1">
    <location>
        <begin position="300"/>
        <end position="311"/>
    </location>
</feature>
<sequence length="574" mass="63647">MDKFTSPFERIAIPGRRKRSQRKRSQASSQPKPESQPLLDGRGQSSLLSEQLSDSTLKSCSDENPGYEGRCKKKVFNINQCALRDSSGRKVRSERPHKKLKGDKGFTTLNSNGSLVVDNEQRGGMNQELHNGGAAPSRQQGLVGDGVATNSKFKKFKLKVGGVTRTIEAKPTSHATSGSGSCTKSAQISDSPRPLPKPILQDDCDEDSSLPLDKTSGLQGIPWKDFSKGDFNHMKKIPTGKMCEKNVSRKQAEKSDQIRKNKRVSKKRELNGEFDDDNDDEIQYLEKLRTSKVAAGCKDVVEESGTKERSISKVLKVGHHENAKDFGPSRSSKDGKMARPERVREDIDYDEEEKLVSEGEPDGKQKNLGKDIINSPAESKKEIGLTTRQRALVSGMDSSYVAGANAIEFPNGLPPPPPRRQKEKLAEVEQQLKKAEAAERRRLQREKAARESEAEAIRKILGQDSSRKKREDKIKKRQEELAQERAANALTLPPNTIRCVMGPTGTTVTFSEDVGLPRIFDPKPCSYPPPREKCAGPSCSNPYRYRDSKTKVPLCSLQCYKAVHEKLQGGDTNC</sequence>
<dbReference type="CDD" id="cd23021">
    <property type="entry name" value="zf-HIT_IN80B"/>
    <property type="match status" value="1"/>
</dbReference>
<reference evidence="3" key="1">
    <citation type="submission" date="2023-02" db="EMBL/GenBank/DDBJ databases">
        <title>Genome of toxic invasive species Heracleum sosnowskyi carries increased number of genes despite the absence of recent whole-genome duplications.</title>
        <authorList>
            <person name="Schelkunov M."/>
            <person name="Shtratnikova V."/>
            <person name="Makarenko M."/>
            <person name="Klepikova A."/>
            <person name="Omelchenko D."/>
            <person name="Novikova G."/>
            <person name="Obukhova E."/>
            <person name="Bogdanov V."/>
            <person name="Penin A."/>
            <person name="Logacheva M."/>
        </authorList>
    </citation>
    <scope>NUCLEOTIDE SEQUENCE</scope>
    <source>
        <strain evidence="3">Hsosn_3</strain>
        <tissue evidence="3">Leaf</tissue>
    </source>
</reference>
<feature type="compositionally biased region" description="Basic and acidic residues" evidence="1">
    <location>
        <begin position="331"/>
        <end position="346"/>
    </location>
</feature>
<evidence type="ECO:0000313" key="4">
    <source>
        <dbReference type="Proteomes" id="UP001237642"/>
    </source>
</evidence>
<dbReference type="CDD" id="cd22249">
    <property type="entry name" value="UDM1_RNF168_RNF169-like"/>
    <property type="match status" value="1"/>
</dbReference>
<reference evidence="3" key="2">
    <citation type="submission" date="2023-05" db="EMBL/GenBank/DDBJ databases">
        <authorList>
            <person name="Schelkunov M.I."/>
        </authorList>
    </citation>
    <scope>NUCLEOTIDE SEQUENCE</scope>
    <source>
        <strain evidence="3">Hsosn_3</strain>
        <tissue evidence="3">Leaf</tissue>
    </source>
</reference>
<accession>A0AAD8J7S5</accession>
<feature type="compositionally biased region" description="Basic and acidic residues" evidence="1">
    <location>
        <begin position="354"/>
        <end position="369"/>
    </location>
</feature>
<dbReference type="SMART" id="SM01406">
    <property type="entry name" value="PAPA-1"/>
    <property type="match status" value="1"/>
</dbReference>
<protein>
    <submittedName>
        <fullName evidence="3">PAPA-1 domain-containing protein</fullName>
    </submittedName>
</protein>
<feature type="compositionally biased region" description="Basic and acidic residues" evidence="1">
    <location>
        <begin position="465"/>
        <end position="479"/>
    </location>
</feature>
<dbReference type="InterPro" id="IPR029523">
    <property type="entry name" value="INO80B/Ies2"/>
</dbReference>
<feature type="compositionally biased region" description="Basic and acidic residues" evidence="1">
    <location>
        <begin position="242"/>
        <end position="259"/>
    </location>
</feature>
<dbReference type="PANTHER" id="PTHR21561:SF25">
    <property type="entry name" value="OS03G0811500 PROTEIN"/>
    <property type="match status" value="1"/>
</dbReference>
<dbReference type="AlphaFoldDB" id="A0AAD8J7S5"/>
<dbReference type="Proteomes" id="UP001237642">
    <property type="component" value="Unassembled WGS sequence"/>
</dbReference>
<dbReference type="InterPro" id="IPR006880">
    <property type="entry name" value="INO80B_C"/>
</dbReference>
<gene>
    <name evidence="3" type="ORF">POM88_008629</name>
</gene>
<feature type="compositionally biased region" description="Low complexity" evidence="1">
    <location>
        <begin position="45"/>
        <end position="57"/>
    </location>
</feature>
<feature type="compositionally biased region" description="Basic residues" evidence="1">
    <location>
        <begin position="15"/>
        <end position="25"/>
    </location>
</feature>
<feature type="region of interest" description="Disordered" evidence="1">
    <location>
        <begin position="300"/>
        <end position="383"/>
    </location>
</feature>
<dbReference type="Pfam" id="PF04795">
    <property type="entry name" value="PAPA-1"/>
    <property type="match status" value="1"/>
</dbReference>
<keyword evidence="4" id="KW-1185">Reference proteome</keyword>
<comment type="caution">
    <text evidence="3">The sequence shown here is derived from an EMBL/GenBank/DDBJ whole genome shotgun (WGS) entry which is preliminary data.</text>
</comment>
<organism evidence="3 4">
    <name type="scientific">Heracleum sosnowskyi</name>
    <dbReference type="NCBI Taxonomy" id="360622"/>
    <lineage>
        <taxon>Eukaryota</taxon>
        <taxon>Viridiplantae</taxon>
        <taxon>Streptophyta</taxon>
        <taxon>Embryophyta</taxon>
        <taxon>Tracheophyta</taxon>
        <taxon>Spermatophyta</taxon>
        <taxon>Magnoliopsida</taxon>
        <taxon>eudicotyledons</taxon>
        <taxon>Gunneridae</taxon>
        <taxon>Pentapetalae</taxon>
        <taxon>asterids</taxon>
        <taxon>campanulids</taxon>
        <taxon>Apiales</taxon>
        <taxon>Apiaceae</taxon>
        <taxon>Apioideae</taxon>
        <taxon>apioid superclade</taxon>
        <taxon>Tordylieae</taxon>
        <taxon>Tordyliinae</taxon>
        <taxon>Heracleum</taxon>
    </lineage>
</organism>
<dbReference type="PANTHER" id="PTHR21561">
    <property type="entry name" value="INO80 COMPLEX SUBUNIT B"/>
    <property type="match status" value="1"/>
</dbReference>
<feature type="compositionally biased region" description="Polar residues" evidence="1">
    <location>
        <begin position="173"/>
        <end position="190"/>
    </location>
</feature>
<feature type="region of interest" description="Disordered" evidence="1">
    <location>
        <begin position="85"/>
        <end position="114"/>
    </location>
</feature>
<evidence type="ECO:0000256" key="1">
    <source>
        <dbReference type="SAM" id="MobiDB-lite"/>
    </source>
</evidence>
<dbReference type="GO" id="GO:0006338">
    <property type="term" value="P:chromatin remodeling"/>
    <property type="evidence" value="ECO:0007669"/>
    <property type="project" value="InterPro"/>
</dbReference>
<feature type="region of interest" description="Disordered" evidence="1">
    <location>
        <begin position="1"/>
        <end position="68"/>
    </location>
</feature>
<dbReference type="InterPro" id="IPR007529">
    <property type="entry name" value="Znf_HIT"/>
</dbReference>
<feature type="region of interest" description="Disordered" evidence="1">
    <location>
        <begin position="406"/>
        <end position="479"/>
    </location>
</feature>
<feature type="region of interest" description="Disordered" evidence="1">
    <location>
        <begin position="169"/>
        <end position="280"/>
    </location>
</feature>
<feature type="domain" description="INO80 complex subunit B-like conserved region" evidence="2">
    <location>
        <begin position="429"/>
        <end position="514"/>
    </location>
</feature>
<evidence type="ECO:0000259" key="2">
    <source>
        <dbReference type="SMART" id="SM01406"/>
    </source>
</evidence>
<dbReference type="GO" id="GO:0031011">
    <property type="term" value="C:Ino80 complex"/>
    <property type="evidence" value="ECO:0007669"/>
    <property type="project" value="InterPro"/>
</dbReference>
<dbReference type="Pfam" id="PF04438">
    <property type="entry name" value="zf-HIT"/>
    <property type="match status" value="1"/>
</dbReference>
<dbReference type="EMBL" id="JAUIZM010000002">
    <property type="protein sequence ID" value="KAK1398766.1"/>
    <property type="molecule type" value="Genomic_DNA"/>
</dbReference>
<proteinExistence type="predicted"/>
<feature type="compositionally biased region" description="Basic and acidic residues" evidence="1">
    <location>
        <begin position="423"/>
        <end position="458"/>
    </location>
</feature>
<name>A0AAD8J7S5_9APIA</name>
<evidence type="ECO:0000313" key="3">
    <source>
        <dbReference type="EMBL" id="KAK1398766.1"/>
    </source>
</evidence>